<dbReference type="GO" id="GO:0005794">
    <property type="term" value="C:Golgi apparatus"/>
    <property type="evidence" value="ECO:0000318"/>
    <property type="project" value="GO_Central"/>
</dbReference>
<dbReference type="AlphaFoldDB" id="A0A1S4BMU6"/>
<feature type="transmembrane region" description="Helical" evidence="6">
    <location>
        <begin position="310"/>
        <end position="332"/>
    </location>
</feature>
<evidence type="ECO:0000256" key="5">
    <source>
        <dbReference type="ARBA" id="ARBA00023136"/>
    </source>
</evidence>
<organism evidence="10 11">
    <name type="scientific">Nicotiana tabacum</name>
    <name type="common">Common tobacco</name>
    <dbReference type="NCBI Taxonomy" id="4097"/>
    <lineage>
        <taxon>Eukaryota</taxon>
        <taxon>Viridiplantae</taxon>
        <taxon>Streptophyta</taxon>
        <taxon>Embryophyta</taxon>
        <taxon>Tracheophyta</taxon>
        <taxon>Spermatophyta</taxon>
        <taxon>Magnoliopsida</taxon>
        <taxon>eudicotyledons</taxon>
        <taxon>Gunneridae</taxon>
        <taxon>Pentapetalae</taxon>
        <taxon>asterids</taxon>
        <taxon>lamiids</taxon>
        <taxon>Solanales</taxon>
        <taxon>Solanaceae</taxon>
        <taxon>Nicotianoideae</taxon>
        <taxon>Nicotianeae</taxon>
        <taxon>Nicotiana</taxon>
    </lineage>
</organism>
<dbReference type="InterPro" id="IPR009637">
    <property type="entry name" value="GPR107/GPR108-like"/>
</dbReference>
<dbReference type="RefSeq" id="XP_016490218.1">
    <property type="nucleotide sequence ID" value="XM_016634732.1"/>
</dbReference>
<dbReference type="KEGG" id="nta:107810012"/>
<proteinExistence type="predicted"/>
<feature type="transmembrane region" description="Helical" evidence="6">
    <location>
        <begin position="280"/>
        <end position="298"/>
    </location>
</feature>
<keyword evidence="2 6" id="KW-0812">Transmembrane</keyword>
<keyword evidence="10" id="KW-1185">Reference proteome</keyword>
<feature type="transmembrane region" description="Helical" evidence="6">
    <location>
        <begin position="242"/>
        <end position="268"/>
    </location>
</feature>
<evidence type="ECO:0000256" key="6">
    <source>
        <dbReference type="SAM" id="Phobius"/>
    </source>
</evidence>
<sequence>MAALYKSSLFSIVFTVLIATVLAEIRSTQIRSDSRPTIPFDEFGFTHFGRLNLTITDISFSNPKSGPEPVPSELGFFLVTNEAWQHVLEQLQDGEIQCTLHSNLVKRVFTFDKLQPSARQFTTSFSVSDANQFTLVFANCMPNLVISMNVHSVMYNFNPKSGQLDFLSAGKTALPMIYFLFFIVYVLMGAFWVLTLYKKRLSVYGIHFFMLAVVILKALNLVCEAEDKSYIKKTGTAHGWDVLFYIFSFLKGITLFTLIVLIGTGWSFLKPYLQDKEKKVLMIVIPLQVVANLAQVVIDETGPFSENSYTWKQVFLLVDIVCCCAVLFPIVWSIKNLREAAKTDGKAAVNLMKLTLFRQYYVIVICYIYFTRVVVYALETITSYRYQWTSVVAAEAATLAFYVFTGYNFRPKAHNPYFAIDDEEEEAASEALKLEDEFEL</sequence>
<evidence type="ECO:0000259" key="9">
    <source>
        <dbReference type="Pfam" id="PF21904"/>
    </source>
</evidence>
<feature type="signal peptide" evidence="7">
    <location>
        <begin position="1"/>
        <end position="23"/>
    </location>
</feature>
<dbReference type="Pfam" id="PF06814">
    <property type="entry name" value="GOST_TM"/>
    <property type="match status" value="1"/>
</dbReference>
<keyword evidence="4 6" id="KW-1133">Transmembrane helix</keyword>
<dbReference type="OMA" id="CTRDTWF"/>
<feature type="transmembrane region" description="Helical" evidence="6">
    <location>
        <begin position="176"/>
        <end position="194"/>
    </location>
</feature>
<feature type="chain" id="PRO_5010273851" evidence="7">
    <location>
        <begin position="24"/>
        <end position="440"/>
    </location>
</feature>
<evidence type="ECO:0000256" key="3">
    <source>
        <dbReference type="ARBA" id="ARBA00022729"/>
    </source>
</evidence>
<feature type="transmembrane region" description="Helical" evidence="6">
    <location>
        <begin position="360"/>
        <end position="378"/>
    </location>
</feature>
<evidence type="ECO:0000256" key="1">
    <source>
        <dbReference type="ARBA" id="ARBA00004141"/>
    </source>
</evidence>
<dbReference type="STRING" id="4097.A0A1S4BMU6"/>
<feature type="transmembrane region" description="Helical" evidence="6">
    <location>
        <begin position="384"/>
        <end position="404"/>
    </location>
</feature>
<dbReference type="GO" id="GO:0016020">
    <property type="term" value="C:membrane"/>
    <property type="evidence" value="ECO:0000318"/>
    <property type="project" value="GO_Central"/>
</dbReference>
<name>A0A1S4BMU6_TOBAC</name>
<feature type="domain" description="GOST seven transmembrane" evidence="8">
    <location>
        <begin position="175"/>
        <end position="415"/>
    </location>
</feature>
<keyword evidence="5 6" id="KW-0472">Membrane</keyword>
<evidence type="ECO:0000256" key="2">
    <source>
        <dbReference type="ARBA" id="ARBA00022692"/>
    </source>
</evidence>
<gene>
    <name evidence="11" type="primary">LOC107810012</name>
</gene>
<accession>A0A1S4BMU6</accession>
<dbReference type="PaxDb" id="4097-A0A1S4BMU6"/>
<reference evidence="10" key="1">
    <citation type="journal article" date="2014" name="Nat. Commun.">
        <title>The tobacco genome sequence and its comparison with those of tomato and potato.</title>
        <authorList>
            <person name="Sierro N."/>
            <person name="Battey J.N."/>
            <person name="Ouadi S."/>
            <person name="Bakaher N."/>
            <person name="Bovet L."/>
            <person name="Willig A."/>
            <person name="Goepfert S."/>
            <person name="Peitsch M.C."/>
            <person name="Ivanov N.V."/>
        </authorList>
    </citation>
    <scope>NUCLEOTIDE SEQUENCE [LARGE SCALE GENOMIC DNA]</scope>
</reference>
<dbReference type="PANTHER" id="PTHR21229:SF60">
    <property type="entry name" value="PROTEIN GPR107-LIKE"/>
    <property type="match status" value="1"/>
</dbReference>
<keyword evidence="11" id="KW-0675">Receptor</keyword>
<evidence type="ECO:0000256" key="7">
    <source>
        <dbReference type="SAM" id="SignalP"/>
    </source>
</evidence>
<dbReference type="OrthoDB" id="29657at2759"/>
<dbReference type="Pfam" id="PF21904">
    <property type="entry name" value="CAND6-7_N"/>
    <property type="match status" value="1"/>
</dbReference>
<dbReference type="InterPro" id="IPR053937">
    <property type="entry name" value="GOST_TM"/>
</dbReference>
<dbReference type="Proteomes" id="UP000790787">
    <property type="component" value="Chromosome 4"/>
</dbReference>
<reference evidence="11" key="2">
    <citation type="submission" date="2025-08" db="UniProtKB">
        <authorList>
            <consortium name="RefSeq"/>
        </authorList>
    </citation>
    <scope>IDENTIFICATION</scope>
    <source>
        <tissue evidence="11">Leaf</tissue>
    </source>
</reference>
<keyword evidence="3 7" id="KW-0732">Signal</keyword>
<feature type="domain" description="CAND6/7 N-terminal" evidence="9">
    <location>
        <begin position="27"/>
        <end position="156"/>
    </location>
</feature>
<dbReference type="RefSeq" id="XP_016490218.1">
    <property type="nucleotide sequence ID" value="XM_016634732.2"/>
</dbReference>
<evidence type="ECO:0000256" key="4">
    <source>
        <dbReference type="ARBA" id="ARBA00022989"/>
    </source>
</evidence>
<dbReference type="GeneID" id="107810012"/>
<comment type="subcellular location">
    <subcellularLocation>
        <location evidence="1">Membrane</location>
        <topology evidence="1">Multi-pass membrane protein</topology>
    </subcellularLocation>
</comment>
<feature type="transmembrane region" description="Helical" evidence="6">
    <location>
        <begin position="201"/>
        <end position="222"/>
    </location>
</feature>
<evidence type="ECO:0000259" key="8">
    <source>
        <dbReference type="Pfam" id="PF06814"/>
    </source>
</evidence>
<protein>
    <submittedName>
        <fullName evidence="11">Protein CANDIDATE G-PROTEIN COUPLED RECEPTOR 7</fullName>
    </submittedName>
    <submittedName>
        <fullName evidence="11">Protein GPR107</fullName>
    </submittedName>
</protein>
<dbReference type="InterPro" id="IPR054103">
    <property type="entry name" value="CAND6-7_N"/>
</dbReference>
<evidence type="ECO:0000313" key="11">
    <source>
        <dbReference type="RefSeq" id="XP_016490218.1"/>
    </source>
</evidence>
<dbReference type="PANTHER" id="PTHR21229">
    <property type="entry name" value="LUNG SEVEN TRANSMEMBRANE RECEPTOR"/>
    <property type="match status" value="1"/>
</dbReference>
<evidence type="ECO:0000313" key="10">
    <source>
        <dbReference type="Proteomes" id="UP000790787"/>
    </source>
</evidence>